<keyword evidence="7" id="KW-0597">Phosphoprotein</keyword>
<keyword evidence="12" id="KW-0449">Lipoprotein</keyword>
<dbReference type="RefSeq" id="YP_008492983.1">
    <property type="nucleotide sequence ID" value="NC_022233.1"/>
</dbReference>
<evidence type="ECO:0000256" key="11">
    <source>
        <dbReference type="ARBA" id="ARBA00023200"/>
    </source>
</evidence>
<evidence type="ECO:0000256" key="3">
    <source>
        <dbReference type="ARBA" id="ARBA00004192"/>
    </source>
</evidence>
<protein>
    <recommendedName>
        <fullName evidence="6">Tegument protein UL51 homolog</fullName>
    </recommendedName>
</protein>
<dbReference type="KEGG" id="vg:16747433"/>
<comment type="similarity">
    <text evidence="5">Belongs to the herpesviridae UL51 family.</text>
</comment>
<name>U3GV94_9BETA</name>
<comment type="function">
    <text evidence="1">Plays several roles during the time course of infection, including egress of virus particles from the perinuclear space and secondary envelopment of cytoplasmic capsids that bud into specific trans-Golgi network (TGN)-derived membranes.</text>
</comment>
<dbReference type="GO" id="GO:0044177">
    <property type="term" value="C:host cell Golgi apparatus"/>
    <property type="evidence" value="ECO:0007669"/>
    <property type="project" value="UniProtKB-SubCell"/>
</dbReference>
<evidence type="ECO:0000256" key="6">
    <source>
        <dbReference type="ARBA" id="ARBA00019508"/>
    </source>
</evidence>
<evidence type="ECO:0000313" key="14">
    <source>
        <dbReference type="Proteomes" id="UP000243849"/>
    </source>
</evidence>
<dbReference type="GO" id="GO:0044423">
    <property type="term" value="C:virion component"/>
    <property type="evidence" value="ECO:0007669"/>
    <property type="project" value="UniProtKB-KW"/>
</dbReference>
<evidence type="ECO:0000256" key="12">
    <source>
        <dbReference type="ARBA" id="ARBA00023288"/>
    </source>
</evidence>
<dbReference type="GeneID" id="16747433"/>
<evidence type="ECO:0000256" key="2">
    <source>
        <dbReference type="ARBA" id="ARBA00004136"/>
    </source>
</evidence>
<keyword evidence="9" id="KW-0946">Virion</keyword>
<accession>U3GV94</accession>
<sequence length="210" mass="24192">MGNCVIKTFLKVIGRGPGEQADYVMLETSDNYEKDELNDFLAANFQDFGVYKNDIINYQKDTENFKNLLLILPFYKRCKLRYETIKNYKPKCLPHIKSALHVEELKAQKIIETMDIIIIKLLIGEFALGESNMEQLLEKFAVDQSTLCDIEKILNLVNIDTEVSGKFLTEPLPATEDLDALPVMPDAENHELRLDDRPFKIEMACSDQFF</sequence>
<keyword evidence="8" id="KW-1040">Host Golgi apparatus</keyword>
<organism evidence="13 14">
    <name type="scientific">Suid betaherpesvirus 2</name>
    <dbReference type="NCBI Taxonomy" id="1608255"/>
    <lineage>
        <taxon>Viruses</taxon>
        <taxon>Duplodnaviria</taxon>
        <taxon>Heunggongvirae</taxon>
        <taxon>Peploviricota</taxon>
        <taxon>Herviviricetes</taxon>
        <taxon>Herpesvirales</taxon>
        <taxon>Orthoherpesviridae</taxon>
        <taxon>Betaherpesvirinae</taxon>
        <taxon>Roseolovirus</taxon>
        <taxon>Roseolovirus suidbeta2</taxon>
    </lineage>
</organism>
<keyword evidence="10" id="KW-0564">Palmitate</keyword>
<dbReference type="Proteomes" id="UP000243849">
    <property type="component" value="Segment"/>
</dbReference>
<evidence type="ECO:0000256" key="10">
    <source>
        <dbReference type="ARBA" id="ARBA00023139"/>
    </source>
</evidence>
<evidence type="ECO:0000256" key="8">
    <source>
        <dbReference type="ARBA" id="ARBA00022812"/>
    </source>
</evidence>
<evidence type="ECO:0000256" key="4">
    <source>
        <dbReference type="ARBA" id="ARBA00004328"/>
    </source>
</evidence>
<evidence type="ECO:0000256" key="7">
    <source>
        <dbReference type="ARBA" id="ARBA00022553"/>
    </source>
</evidence>
<gene>
    <name evidence="13" type="primary">U44</name>
</gene>
<reference evidence="13 14" key="1">
    <citation type="submission" date="2013-05" db="EMBL/GenBank/DDBJ databases">
        <title>Genome organization and molecular characterization of porcine cytomegalovirus.</title>
        <authorList>
            <person name="Gu W."/>
            <person name="Zhou L."/>
            <person name="Ge X."/>
            <person name="Guo X."/>
            <person name="Yang H."/>
        </authorList>
    </citation>
    <scope>NUCLEOTIDE SEQUENCE [LARGE SCALE GENOMIC DNA]</scope>
    <source>
        <strain evidence="13 14">BJ09</strain>
    </source>
</reference>
<keyword evidence="11" id="KW-1035">Host cytoplasm</keyword>
<keyword evidence="14" id="KW-1185">Reference proteome</keyword>
<dbReference type="InterPro" id="IPR007619">
    <property type="entry name" value="Herpes_U44"/>
</dbReference>
<dbReference type="OrthoDB" id="14482at10239"/>
<dbReference type="EMBL" id="KF017583">
    <property type="protein sequence ID" value="AGT99238.1"/>
    <property type="molecule type" value="Genomic_DNA"/>
</dbReference>
<evidence type="ECO:0000256" key="5">
    <source>
        <dbReference type="ARBA" id="ARBA00006551"/>
    </source>
</evidence>
<proteinExistence type="inferred from homology"/>
<evidence type="ECO:0000313" key="13">
    <source>
        <dbReference type="EMBL" id="AGT99238.1"/>
    </source>
</evidence>
<evidence type="ECO:0000256" key="9">
    <source>
        <dbReference type="ARBA" id="ARBA00022844"/>
    </source>
</evidence>
<dbReference type="Pfam" id="PF04533">
    <property type="entry name" value="Herpes_U44"/>
    <property type="match status" value="1"/>
</dbReference>
<comment type="subcellular location">
    <subcellularLocation>
        <location evidence="2">Host Golgi apparatus</location>
    </subcellularLocation>
    <subcellularLocation>
        <location evidence="3">Host cytoplasm</location>
    </subcellularLocation>
    <subcellularLocation>
        <location evidence="4">Virion</location>
    </subcellularLocation>
</comment>
<evidence type="ECO:0000256" key="1">
    <source>
        <dbReference type="ARBA" id="ARBA00001991"/>
    </source>
</evidence>